<sequence>MMTCYLKHARDPSVTAYLDIVERAFNNRSWIIASLFLNKELYLVALQAEIAESDKIGIIY</sequence>
<proteinExistence type="predicted"/>
<reference evidence="1 2" key="1">
    <citation type="journal article" date="2018" name="Nat. Genet.">
        <title>The Rosa genome provides new insights in the design of modern roses.</title>
        <authorList>
            <person name="Bendahmane M."/>
        </authorList>
    </citation>
    <scope>NUCLEOTIDE SEQUENCE [LARGE SCALE GENOMIC DNA]</scope>
    <source>
        <strain evidence="2">cv. Old Blush</strain>
    </source>
</reference>
<evidence type="ECO:0000313" key="1">
    <source>
        <dbReference type="EMBL" id="PRQ30557.1"/>
    </source>
</evidence>
<gene>
    <name evidence="1" type="ORF">RchiOBHm_Chr5g0025971</name>
</gene>
<comment type="caution">
    <text evidence="1">The sequence shown here is derived from an EMBL/GenBank/DDBJ whole genome shotgun (WGS) entry which is preliminary data.</text>
</comment>
<dbReference type="Proteomes" id="UP000238479">
    <property type="component" value="Chromosome 5"/>
</dbReference>
<dbReference type="Gramene" id="PRQ30557">
    <property type="protein sequence ID" value="PRQ30557"/>
    <property type="gene ID" value="RchiOBHm_Chr5g0025971"/>
</dbReference>
<organism evidence="1 2">
    <name type="scientific">Rosa chinensis</name>
    <name type="common">China rose</name>
    <dbReference type="NCBI Taxonomy" id="74649"/>
    <lineage>
        <taxon>Eukaryota</taxon>
        <taxon>Viridiplantae</taxon>
        <taxon>Streptophyta</taxon>
        <taxon>Embryophyta</taxon>
        <taxon>Tracheophyta</taxon>
        <taxon>Spermatophyta</taxon>
        <taxon>Magnoliopsida</taxon>
        <taxon>eudicotyledons</taxon>
        <taxon>Gunneridae</taxon>
        <taxon>Pentapetalae</taxon>
        <taxon>rosids</taxon>
        <taxon>fabids</taxon>
        <taxon>Rosales</taxon>
        <taxon>Rosaceae</taxon>
        <taxon>Rosoideae</taxon>
        <taxon>Rosoideae incertae sedis</taxon>
        <taxon>Rosa</taxon>
    </lineage>
</organism>
<evidence type="ECO:0000313" key="2">
    <source>
        <dbReference type="Proteomes" id="UP000238479"/>
    </source>
</evidence>
<dbReference type="EMBL" id="PDCK01000043">
    <property type="protein sequence ID" value="PRQ30557.1"/>
    <property type="molecule type" value="Genomic_DNA"/>
</dbReference>
<name>A0A2P6Q8S0_ROSCH</name>
<protein>
    <submittedName>
        <fullName evidence="1">Uncharacterized protein</fullName>
    </submittedName>
</protein>
<keyword evidence="2" id="KW-1185">Reference proteome</keyword>
<dbReference type="AlphaFoldDB" id="A0A2P6Q8S0"/>
<accession>A0A2P6Q8S0</accession>